<gene>
    <name evidence="4" type="ORF">J2S11_002404</name>
</gene>
<evidence type="ECO:0000313" key="5">
    <source>
        <dbReference type="Proteomes" id="UP001235840"/>
    </source>
</evidence>
<evidence type="ECO:0000256" key="1">
    <source>
        <dbReference type="ARBA" id="ARBA00008814"/>
    </source>
</evidence>
<dbReference type="SUPFAM" id="SSF53807">
    <property type="entry name" value="Helical backbone' metal receptor"/>
    <property type="match status" value="1"/>
</dbReference>
<protein>
    <submittedName>
        <fullName evidence="4">Iron complex transport system substrate-binding protein</fullName>
    </submittedName>
</protein>
<dbReference type="PROSITE" id="PS50983">
    <property type="entry name" value="FE_B12_PBP"/>
    <property type="match status" value="1"/>
</dbReference>
<dbReference type="EMBL" id="JAUSTY010000009">
    <property type="protein sequence ID" value="MDQ0166500.1"/>
    <property type="molecule type" value="Genomic_DNA"/>
</dbReference>
<dbReference type="PROSITE" id="PS51257">
    <property type="entry name" value="PROKAR_LIPOPROTEIN"/>
    <property type="match status" value="1"/>
</dbReference>
<proteinExistence type="inferred from homology"/>
<accession>A0ABT9W0X9</accession>
<comment type="caution">
    <text evidence="4">The sequence shown here is derived from an EMBL/GenBank/DDBJ whole genome shotgun (WGS) entry which is preliminary data.</text>
</comment>
<organism evidence="4 5">
    <name type="scientific">Caldalkalibacillus horti</name>
    <dbReference type="NCBI Taxonomy" id="77523"/>
    <lineage>
        <taxon>Bacteria</taxon>
        <taxon>Bacillati</taxon>
        <taxon>Bacillota</taxon>
        <taxon>Bacilli</taxon>
        <taxon>Bacillales</taxon>
        <taxon>Bacillaceae</taxon>
        <taxon>Caldalkalibacillus</taxon>
    </lineage>
</organism>
<dbReference type="RefSeq" id="WP_307394760.1">
    <property type="nucleotide sequence ID" value="NZ_BAAADK010000045.1"/>
</dbReference>
<dbReference type="PANTHER" id="PTHR30535:SF34">
    <property type="entry name" value="MOLYBDATE-BINDING PROTEIN MOLA"/>
    <property type="match status" value="1"/>
</dbReference>
<dbReference type="PANTHER" id="PTHR30535">
    <property type="entry name" value="VITAMIN B12-BINDING PROTEIN"/>
    <property type="match status" value="1"/>
</dbReference>
<evidence type="ECO:0000313" key="4">
    <source>
        <dbReference type="EMBL" id="MDQ0166500.1"/>
    </source>
</evidence>
<evidence type="ECO:0000256" key="2">
    <source>
        <dbReference type="SAM" id="SignalP"/>
    </source>
</evidence>
<feature type="domain" description="Fe/B12 periplasmic-binding" evidence="3">
    <location>
        <begin position="76"/>
        <end position="339"/>
    </location>
</feature>
<sequence>MKKQMIILSLAAFMAILTACSGNTESQAPGNGGNQAIDMNQEETSEVATGTEGEGIYAEIMDDAGRTVTLEQKPERILPLLPTTLDMTYAAGATPVGGPTIPEHIDMKHLPQEAYELPNVGHLGGYAEAIVEQQPDLVIGSLNHHDGLVDILSQSGIPIILLRINDYDDAVEKAEIFAQITGNRDIVDTRLHDMKAKISSIQDKLPEDKPKIAIVHINPRDVALELDGSIAGSAAKILGLNNVAAGSSPLNDRPDKTPYSIEKLVEDNPDKILLTTMGDDEVVQGRIRQDIENNPAWGSLQAVKDNEIYFLPQDLFLVHPGLYFDDAVEYMATLLYPEIFSNEP</sequence>
<feature type="signal peptide" evidence="2">
    <location>
        <begin position="1"/>
        <end position="21"/>
    </location>
</feature>
<reference evidence="4 5" key="1">
    <citation type="submission" date="2023-07" db="EMBL/GenBank/DDBJ databases">
        <title>Genomic Encyclopedia of Type Strains, Phase IV (KMG-IV): sequencing the most valuable type-strain genomes for metagenomic binning, comparative biology and taxonomic classification.</title>
        <authorList>
            <person name="Goeker M."/>
        </authorList>
    </citation>
    <scope>NUCLEOTIDE SEQUENCE [LARGE SCALE GENOMIC DNA]</scope>
    <source>
        <strain evidence="4 5">DSM 12751</strain>
    </source>
</reference>
<dbReference type="Pfam" id="PF01497">
    <property type="entry name" value="Peripla_BP_2"/>
    <property type="match status" value="1"/>
</dbReference>
<comment type="similarity">
    <text evidence="1">Belongs to the bacterial solute-binding protein 8 family.</text>
</comment>
<name>A0ABT9W0X9_9BACI</name>
<dbReference type="InterPro" id="IPR050902">
    <property type="entry name" value="ABC_Transporter_SBP"/>
</dbReference>
<feature type="chain" id="PRO_5046273483" evidence="2">
    <location>
        <begin position="22"/>
        <end position="344"/>
    </location>
</feature>
<evidence type="ECO:0000259" key="3">
    <source>
        <dbReference type="PROSITE" id="PS50983"/>
    </source>
</evidence>
<dbReference type="Gene3D" id="3.40.50.1980">
    <property type="entry name" value="Nitrogenase molybdenum iron protein domain"/>
    <property type="match status" value="2"/>
</dbReference>
<keyword evidence="5" id="KW-1185">Reference proteome</keyword>
<keyword evidence="2" id="KW-0732">Signal</keyword>
<dbReference type="Proteomes" id="UP001235840">
    <property type="component" value="Unassembled WGS sequence"/>
</dbReference>
<dbReference type="InterPro" id="IPR002491">
    <property type="entry name" value="ABC_transptr_periplasmic_BD"/>
</dbReference>